<dbReference type="GO" id="GO:0015105">
    <property type="term" value="F:arsenite transmembrane transporter activity"/>
    <property type="evidence" value="ECO:0007669"/>
    <property type="project" value="TreeGrafter"/>
</dbReference>
<dbReference type="GO" id="GO:0015104">
    <property type="term" value="F:antimonite transmembrane transporter activity"/>
    <property type="evidence" value="ECO:0007669"/>
    <property type="project" value="TreeGrafter"/>
</dbReference>
<evidence type="ECO:0000256" key="6">
    <source>
        <dbReference type="ARBA" id="ARBA00022989"/>
    </source>
</evidence>
<feature type="transmembrane region" description="Helical" evidence="9">
    <location>
        <begin position="103"/>
        <end position="126"/>
    </location>
</feature>
<evidence type="ECO:0000256" key="4">
    <source>
        <dbReference type="ARBA" id="ARBA00022475"/>
    </source>
</evidence>
<keyword evidence="7 8" id="KW-0472">Membrane</keyword>
<evidence type="ECO:0000313" key="11">
    <source>
        <dbReference type="Proteomes" id="UP000070544"/>
    </source>
</evidence>
<dbReference type="GO" id="GO:0005886">
    <property type="term" value="C:plasma membrane"/>
    <property type="evidence" value="ECO:0007669"/>
    <property type="project" value="UniProtKB-SubCell"/>
</dbReference>
<keyword evidence="6 8" id="KW-1133">Transmembrane helix</keyword>
<evidence type="ECO:0000256" key="8">
    <source>
        <dbReference type="PIRNR" id="PIRNR005508"/>
    </source>
</evidence>
<comment type="subcellular location">
    <subcellularLocation>
        <location evidence="1 8">Cell membrane</location>
        <topology evidence="1 8">Multi-pass membrane protein</topology>
    </subcellularLocation>
</comment>
<keyword evidence="3 8" id="KW-0813">Transport</keyword>
<sequence length="352" mass="37701">MGAGLLACDNQSWNATADQTQNKHPGVIRSLSSLGRFLPIWIFLAMAGGILLGNFSAAARDAFGGVEIVNVSLPIAIGLLAMIRVKYETLPQLFRHSKMARNVGVSLFINWVAAPLIMAGLAWMTLPDLPGYRTGIIIVGGDAKYSAILVAINSILQILLFSPIAYFLVVVVSRGGSLDIGIWLVTRSVLIFLGVPLGAGAVTRFVLRFAVPAMLGREEKGATFYDNVLMKWLGPISLIGLLYTILVMFTIQGQRIITEIVKVIRVAVPLILYFGIVFTSTFYLSIRLGLPYSQCATQAFTAAGNNFELAIAVSIATFGVGSPEAVAAVVGPLVEVPVFVSLVYVEHANNGI</sequence>
<dbReference type="InterPro" id="IPR002657">
    <property type="entry name" value="BilAc:Na_symport/Acr3"/>
</dbReference>
<dbReference type="InterPro" id="IPR004706">
    <property type="entry name" value="Arsenical-R_Acr3"/>
</dbReference>
<evidence type="ECO:0000256" key="3">
    <source>
        <dbReference type="ARBA" id="ARBA00022448"/>
    </source>
</evidence>
<feature type="transmembrane region" description="Helical" evidence="9">
    <location>
        <begin position="37"/>
        <end position="56"/>
    </location>
</feature>
<dbReference type="InterPro" id="IPR038770">
    <property type="entry name" value="Na+/solute_symporter_sf"/>
</dbReference>
<feature type="transmembrane region" description="Helical" evidence="9">
    <location>
        <begin position="62"/>
        <end position="83"/>
    </location>
</feature>
<dbReference type="Gene3D" id="1.20.1530.20">
    <property type="match status" value="1"/>
</dbReference>
<dbReference type="AlphaFoldDB" id="A0A139AI76"/>
<proteinExistence type="inferred from homology"/>
<organism evidence="10 11">
    <name type="scientific">Gonapodya prolifera (strain JEL478)</name>
    <name type="common">Monoblepharis prolifera</name>
    <dbReference type="NCBI Taxonomy" id="1344416"/>
    <lineage>
        <taxon>Eukaryota</taxon>
        <taxon>Fungi</taxon>
        <taxon>Fungi incertae sedis</taxon>
        <taxon>Chytridiomycota</taxon>
        <taxon>Chytridiomycota incertae sedis</taxon>
        <taxon>Monoblepharidomycetes</taxon>
        <taxon>Monoblepharidales</taxon>
        <taxon>Gonapodyaceae</taxon>
        <taxon>Gonapodya</taxon>
    </lineage>
</organism>
<evidence type="ECO:0000313" key="10">
    <source>
        <dbReference type="EMBL" id="KXS16512.1"/>
    </source>
</evidence>
<keyword evidence="5 8" id="KW-0812">Transmembrane</keyword>
<dbReference type="Proteomes" id="UP000070544">
    <property type="component" value="Unassembled WGS sequence"/>
</dbReference>
<feature type="transmembrane region" description="Helical" evidence="9">
    <location>
        <begin position="146"/>
        <end position="172"/>
    </location>
</feature>
<dbReference type="PIRSF" id="PIRSF005508">
    <property type="entry name" value="Acr3"/>
    <property type="match status" value="1"/>
</dbReference>
<dbReference type="OMA" id="MVLMWGY"/>
<evidence type="ECO:0000256" key="1">
    <source>
        <dbReference type="ARBA" id="ARBA00004651"/>
    </source>
</evidence>
<feature type="transmembrane region" description="Helical" evidence="9">
    <location>
        <begin position="184"/>
        <end position="207"/>
    </location>
</feature>
<feature type="transmembrane region" description="Helical" evidence="9">
    <location>
        <begin position="232"/>
        <end position="251"/>
    </location>
</feature>
<comment type="similarity">
    <text evidence="2 8">Belongs to the arsenical resistance-3 (ACR3) (TC 2.A.59) family.</text>
</comment>
<dbReference type="EMBL" id="KQ965752">
    <property type="protein sequence ID" value="KXS16512.1"/>
    <property type="molecule type" value="Genomic_DNA"/>
</dbReference>
<keyword evidence="4 8" id="KW-1003">Cell membrane</keyword>
<dbReference type="STRING" id="1344416.A0A139AI76"/>
<accession>A0A139AI76</accession>
<name>A0A139AI76_GONPJ</name>
<evidence type="ECO:0000256" key="9">
    <source>
        <dbReference type="SAM" id="Phobius"/>
    </source>
</evidence>
<feature type="transmembrane region" description="Helical" evidence="9">
    <location>
        <begin position="263"/>
        <end position="286"/>
    </location>
</feature>
<evidence type="ECO:0000256" key="2">
    <source>
        <dbReference type="ARBA" id="ARBA00010110"/>
    </source>
</evidence>
<dbReference type="PANTHER" id="PTHR43057">
    <property type="entry name" value="ARSENITE EFFLUX TRANSPORTER"/>
    <property type="match status" value="1"/>
</dbReference>
<keyword evidence="11" id="KW-1185">Reference proteome</keyword>
<protein>
    <submittedName>
        <fullName evidence="10">Putative arsenite efflux transporter</fullName>
    </submittedName>
</protein>
<evidence type="ECO:0000256" key="7">
    <source>
        <dbReference type="ARBA" id="ARBA00023136"/>
    </source>
</evidence>
<gene>
    <name evidence="10" type="ORF">M427DRAFT_134116</name>
</gene>
<reference evidence="10 11" key="1">
    <citation type="journal article" date="2015" name="Genome Biol. Evol.">
        <title>Phylogenomic analyses indicate that early fungi evolved digesting cell walls of algal ancestors of land plants.</title>
        <authorList>
            <person name="Chang Y."/>
            <person name="Wang S."/>
            <person name="Sekimoto S."/>
            <person name="Aerts A.L."/>
            <person name="Choi C."/>
            <person name="Clum A."/>
            <person name="LaButti K.M."/>
            <person name="Lindquist E.A."/>
            <person name="Yee Ngan C."/>
            <person name="Ohm R.A."/>
            <person name="Salamov A.A."/>
            <person name="Grigoriev I.V."/>
            <person name="Spatafora J.W."/>
            <person name="Berbee M.L."/>
        </authorList>
    </citation>
    <scope>NUCLEOTIDE SEQUENCE [LARGE SCALE GENOMIC DNA]</scope>
    <source>
        <strain evidence="10 11">JEL478</strain>
    </source>
</reference>
<dbReference type="GO" id="GO:0015297">
    <property type="term" value="F:antiporter activity"/>
    <property type="evidence" value="ECO:0007669"/>
    <property type="project" value="UniProtKB-UniRule"/>
</dbReference>
<dbReference type="OrthoDB" id="187348at2759"/>
<dbReference type="PANTHER" id="PTHR43057:SF1">
    <property type="entry name" value="ARSENICAL-RESISTANCE PROTEIN 3"/>
    <property type="match status" value="1"/>
</dbReference>
<dbReference type="Pfam" id="PF01758">
    <property type="entry name" value="SBF"/>
    <property type="match status" value="1"/>
</dbReference>
<evidence type="ECO:0000256" key="5">
    <source>
        <dbReference type="ARBA" id="ARBA00022692"/>
    </source>
</evidence>